<dbReference type="PROSITE" id="PS50835">
    <property type="entry name" value="IG_LIKE"/>
    <property type="match status" value="1"/>
</dbReference>
<dbReference type="SMART" id="SM00409">
    <property type="entry name" value="IG"/>
    <property type="match status" value="3"/>
</dbReference>
<evidence type="ECO:0000313" key="8">
    <source>
        <dbReference type="Proteomes" id="UP001164746"/>
    </source>
</evidence>
<dbReference type="InterPro" id="IPR003598">
    <property type="entry name" value="Ig_sub2"/>
</dbReference>
<keyword evidence="2" id="KW-1015">Disulfide bond</keyword>
<dbReference type="InterPro" id="IPR013783">
    <property type="entry name" value="Ig-like_fold"/>
</dbReference>
<dbReference type="SMART" id="SM00060">
    <property type="entry name" value="FN3"/>
    <property type="match status" value="1"/>
</dbReference>
<evidence type="ECO:0000256" key="1">
    <source>
        <dbReference type="ARBA" id="ARBA00022737"/>
    </source>
</evidence>
<protein>
    <submittedName>
        <fullName evidence="7">TUTLB-like protein</fullName>
    </submittedName>
</protein>
<name>A0ABY7ED11_MYAAR</name>
<dbReference type="PANTHER" id="PTHR44170">
    <property type="entry name" value="PROTEIN SIDEKICK"/>
    <property type="match status" value="1"/>
</dbReference>
<proteinExistence type="predicted"/>
<keyword evidence="4" id="KW-0472">Membrane</keyword>
<feature type="domain" description="Ig-like" evidence="5">
    <location>
        <begin position="19"/>
        <end position="107"/>
    </location>
</feature>
<dbReference type="InterPro" id="IPR036179">
    <property type="entry name" value="Ig-like_dom_sf"/>
</dbReference>
<evidence type="ECO:0000259" key="6">
    <source>
        <dbReference type="PROSITE" id="PS50853"/>
    </source>
</evidence>
<gene>
    <name evidence="7" type="ORF">MAR_021643</name>
</gene>
<sequence>MEHQCSVKSDDCLNFTSVPPVVKPLKNVTVLEKSQVSVACEVTAGVPNKTVFRWENISDMTSVATEQTLRIANISRAQGGYYRCNASNFMEPTGYDSTFGNNEAKVTNFTQSNVDNGQTFPVNETTHVKFYCRSQSNPFSKMVLSKQNKDLKTANNTHELEFEISRSTCEDDGIYQCTAQNIHNTKADIKFTSCIDIGPNTTERNNPYQRFCTFPRPRVAEIVWENIFPDNDTRVTVRNGSDVDILLSEDRLQTNLSFRSVTPNNFGHYRVHVKNELGNYTTTFILKAQERPHSPFILQHLQKVSVDTIYIEWTPGFDGGLTQTFHVEYRDIGSSVWRKDDVIAGHFYHTIVGLNPKTMYKIRVFSTNDIGNSSASEVLTVATLKRPETGGSPVVLIAVLGAVACGVVLCVVIIIIVKRRKAGKRTDVDRLTNEHQLQSKANTDENEEDDDDEVINPLYGGGDDVQDHTNKVEAIYSQPQKKKAASVSSGVSDLYSVVNKKPKGKKGTGKALKQKKKAKPSEDVYENATNHREIHDRDTTLAGDIYENHEVPLTVKATKRNVNADGLLYADLELSNPPNGQQGFVIHGLDNMTEYAEVDLTKRGKPFPEKDGVDSKSTSK</sequence>
<dbReference type="Pfam" id="PF00041">
    <property type="entry name" value="fn3"/>
    <property type="match status" value="1"/>
</dbReference>
<evidence type="ECO:0000256" key="4">
    <source>
        <dbReference type="SAM" id="Phobius"/>
    </source>
</evidence>
<feature type="compositionally biased region" description="Basic and acidic residues" evidence="3">
    <location>
        <begin position="601"/>
        <end position="614"/>
    </location>
</feature>
<keyword evidence="1" id="KW-0677">Repeat</keyword>
<dbReference type="SUPFAM" id="SSF48726">
    <property type="entry name" value="Immunoglobulin"/>
    <property type="match status" value="2"/>
</dbReference>
<dbReference type="InterPro" id="IPR007110">
    <property type="entry name" value="Ig-like_dom"/>
</dbReference>
<feature type="region of interest" description="Disordered" evidence="3">
    <location>
        <begin position="601"/>
        <end position="620"/>
    </location>
</feature>
<evidence type="ECO:0000256" key="3">
    <source>
        <dbReference type="SAM" id="MobiDB-lite"/>
    </source>
</evidence>
<dbReference type="InterPro" id="IPR036116">
    <property type="entry name" value="FN3_sf"/>
</dbReference>
<feature type="compositionally biased region" description="Basic residues" evidence="3">
    <location>
        <begin position="501"/>
        <end position="518"/>
    </location>
</feature>
<feature type="compositionally biased region" description="Acidic residues" evidence="3">
    <location>
        <begin position="444"/>
        <end position="454"/>
    </location>
</feature>
<dbReference type="InterPro" id="IPR003599">
    <property type="entry name" value="Ig_sub"/>
</dbReference>
<dbReference type="EMBL" id="CP111016">
    <property type="protein sequence ID" value="WAR06274.1"/>
    <property type="molecule type" value="Genomic_DNA"/>
</dbReference>
<evidence type="ECO:0000313" key="7">
    <source>
        <dbReference type="EMBL" id="WAR06274.1"/>
    </source>
</evidence>
<dbReference type="Proteomes" id="UP001164746">
    <property type="component" value="Chromosome 5"/>
</dbReference>
<organism evidence="7 8">
    <name type="scientific">Mya arenaria</name>
    <name type="common">Soft-shell clam</name>
    <dbReference type="NCBI Taxonomy" id="6604"/>
    <lineage>
        <taxon>Eukaryota</taxon>
        <taxon>Metazoa</taxon>
        <taxon>Spiralia</taxon>
        <taxon>Lophotrochozoa</taxon>
        <taxon>Mollusca</taxon>
        <taxon>Bivalvia</taxon>
        <taxon>Autobranchia</taxon>
        <taxon>Heteroconchia</taxon>
        <taxon>Euheterodonta</taxon>
        <taxon>Imparidentia</taxon>
        <taxon>Neoheterodontei</taxon>
        <taxon>Myida</taxon>
        <taxon>Myoidea</taxon>
        <taxon>Myidae</taxon>
        <taxon>Mya</taxon>
    </lineage>
</organism>
<dbReference type="SUPFAM" id="SSF49265">
    <property type="entry name" value="Fibronectin type III"/>
    <property type="match status" value="1"/>
</dbReference>
<feature type="transmembrane region" description="Helical" evidence="4">
    <location>
        <begin position="394"/>
        <end position="417"/>
    </location>
</feature>
<dbReference type="CDD" id="cd00063">
    <property type="entry name" value="FN3"/>
    <property type="match status" value="1"/>
</dbReference>
<keyword evidence="4" id="KW-0812">Transmembrane</keyword>
<dbReference type="CDD" id="cd00096">
    <property type="entry name" value="Ig"/>
    <property type="match status" value="1"/>
</dbReference>
<dbReference type="Gene3D" id="2.60.40.10">
    <property type="entry name" value="Immunoglobulins"/>
    <property type="match status" value="4"/>
</dbReference>
<dbReference type="InterPro" id="IPR003961">
    <property type="entry name" value="FN3_dom"/>
</dbReference>
<feature type="domain" description="Fibronectin type-III" evidence="6">
    <location>
        <begin position="294"/>
        <end position="386"/>
    </location>
</feature>
<keyword evidence="4" id="KW-1133">Transmembrane helix</keyword>
<feature type="region of interest" description="Disordered" evidence="3">
    <location>
        <begin position="501"/>
        <end position="527"/>
    </location>
</feature>
<keyword evidence="8" id="KW-1185">Reference proteome</keyword>
<evidence type="ECO:0000256" key="2">
    <source>
        <dbReference type="ARBA" id="ARBA00023157"/>
    </source>
</evidence>
<evidence type="ECO:0000259" key="5">
    <source>
        <dbReference type="PROSITE" id="PS50835"/>
    </source>
</evidence>
<reference evidence="7" key="1">
    <citation type="submission" date="2022-11" db="EMBL/GenBank/DDBJ databases">
        <title>Centuries of genome instability and evolution in soft-shell clam transmissible cancer (bioRxiv).</title>
        <authorList>
            <person name="Hart S.F.M."/>
            <person name="Yonemitsu M.A."/>
            <person name="Giersch R.M."/>
            <person name="Beal B.F."/>
            <person name="Arriagada G."/>
            <person name="Davis B.W."/>
            <person name="Ostrander E.A."/>
            <person name="Goff S.P."/>
            <person name="Metzger M.J."/>
        </authorList>
    </citation>
    <scope>NUCLEOTIDE SEQUENCE</scope>
    <source>
        <strain evidence="7">MELC-2E11</strain>
        <tissue evidence="7">Siphon/mantle</tissue>
    </source>
</reference>
<dbReference type="Pfam" id="PF13927">
    <property type="entry name" value="Ig_3"/>
    <property type="match status" value="1"/>
</dbReference>
<dbReference type="PROSITE" id="PS50853">
    <property type="entry name" value="FN3"/>
    <property type="match status" value="1"/>
</dbReference>
<dbReference type="SMART" id="SM00408">
    <property type="entry name" value="IGc2"/>
    <property type="match status" value="2"/>
</dbReference>
<accession>A0ABY7ED11</accession>
<feature type="region of interest" description="Disordered" evidence="3">
    <location>
        <begin position="433"/>
        <end position="463"/>
    </location>
</feature>
<dbReference type="PANTHER" id="PTHR44170:SF56">
    <property type="entry name" value="FIBRONECTIN TYPE-III DOMAIN-CONTAINING PROTEIN"/>
    <property type="match status" value="1"/>
</dbReference>